<proteinExistence type="inferred from homology"/>
<dbReference type="GO" id="GO:0005634">
    <property type="term" value="C:nucleus"/>
    <property type="evidence" value="ECO:0007669"/>
    <property type="project" value="TreeGrafter"/>
</dbReference>
<evidence type="ECO:0000313" key="6">
    <source>
        <dbReference type="Proteomes" id="UP000036403"/>
    </source>
</evidence>
<dbReference type="OrthoDB" id="9886517at2759"/>
<evidence type="ECO:0000256" key="3">
    <source>
        <dbReference type="RuleBase" id="RU367040"/>
    </source>
</evidence>
<keyword evidence="2" id="KW-0963">Cytoplasm</keyword>
<dbReference type="InterPro" id="IPR048256">
    <property type="entry name" value="Tektin-like"/>
</dbReference>
<dbReference type="EMBL" id="LBMM01002146">
    <property type="protein sequence ID" value="KMQ95214.1"/>
    <property type="molecule type" value="Genomic_DNA"/>
</dbReference>
<dbReference type="AlphaFoldDB" id="A0A0J7KY61"/>
<reference evidence="5 6" key="1">
    <citation type="submission" date="2015-04" db="EMBL/GenBank/DDBJ databases">
        <title>Lasius niger genome sequencing.</title>
        <authorList>
            <person name="Konorov E.A."/>
            <person name="Nikitin M.A."/>
            <person name="Kirill M.V."/>
            <person name="Chang P."/>
        </authorList>
    </citation>
    <scope>NUCLEOTIDE SEQUENCE [LARGE SCALE GENOMIC DNA]</scope>
    <source>
        <tissue evidence="5">Whole</tissue>
    </source>
</reference>
<dbReference type="PANTHER" id="PTHR19960">
    <property type="entry name" value="TEKTIN"/>
    <property type="match status" value="1"/>
</dbReference>
<dbReference type="PaxDb" id="67767-A0A0J7KY61"/>
<sequence>MMNACRTPYGMMTKPLKFPNLVTSFDRNPSHAARAALYIRYTPYDWMQNQIRLYNEADSNRCYSEKLRKDSRLTHQLILIDADLIHDEVERALLKEIETVRNCEKKLEQFTNRCIDQLTNDRAVQHQLQINIRDKETVFETDLCRDLQYYDRIEKYDPSATETESWAKTANNVVKKSETERVKSHQLRSDIDNAVNAVSCEIYKAWENTNKALDRRVIEILKAKEKLQTHLHKIQEEILDIEKSMKLMQKTIADKGSELKVVNMRLEIKIYQNPEAELCKDHAQGIIKEVKDINKIVYDMNLKLQQCEAQHQQLLRTRCNLESDLKSKTDALFIDREKCMGFRRSYPISSTVKF</sequence>
<dbReference type="GO" id="GO:0060294">
    <property type="term" value="P:cilium movement involved in cell motility"/>
    <property type="evidence" value="ECO:0007669"/>
    <property type="project" value="UniProtKB-UniRule"/>
</dbReference>
<comment type="similarity">
    <text evidence="1 3">Belongs to the tektin family.</text>
</comment>
<keyword evidence="3" id="KW-0969">Cilium</keyword>
<comment type="subcellular location">
    <subcellularLocation>
        <location evidence="3">Cytoplasm</location>
        <location evidence="3">Cytoskeleton</location>
        <location evidence="3">Cilium axoneme</location>
    </subcellularLocation>
</comment>
<comment type="caution">
    <text evidence="5">The sequence shown here is derived from an EMBL/GenBank/DDBJ whole genome shotgun (WGS) entry which is preliminary data.</text>
</comment>
<evidence type="ECO:0000313" key="5">
    <source>
        <dbReference type="EMBL" id="KMQ95214.1"/>
    </source>
</evidence>
<dbReference type="STRING" id="67767.A0A0J7KY61"/>
<keyword evidence="3" id="KW-0282">Flagellum</keyword>
<protein>
    <recommendedName>
        <fullName evidence="3">Tektin</fullName>
    </recommendedName>
</protein>
<dbReference type="GO" id="GO:0005930">
    <property type="term" value="C:axoneme"/>
    <property type="evidence" value="ECO:0007669"/>
    <property type="project" value="UniProtKB-SubCell"/>
</dbReference>
<accession>A0A0J7KY61</accession>
<feature type="coiled-coil region" evidence="4">
    <location>
        <begin position="224"/>
        <end position="251"/>
    </location>
</feature>
<evidence type="ECO:0000256" key="1">
    <source>
        <dbReference type="ARBA" id="ARBA00007209"/>
    </source>
</evidence>
<dbReference type="Proteomes" id="UP000036403">
    <property type="component" value="Unassembled WGS sequence"/>
</dbReference>
<evidence type="ECO:0000256" key="2">
    <source>
        <dbReference type="ARBA" id="ARBA00022490"/>
    </source>
</evidence>
<dbReference type="Pfam" id="PF03148">
    <property type="entry name" value="Tektin"/>
    <property type="match status" value="1"/>
</dbReference>
<dbReference type="PANTHER" id="PTHR19960:SF11">
    <property type="entry name" value="TEKTIN"/>
    <property type="match status" value="1"/>
</dbReference>
<gene>
    <name evidence="5" type="ORF">RF55_4585</name>
</gene>
<keyword evidence="3" id="KW-0966">Cell projection</keyword>
<keyword evidence="4" id="KW-0175">Coiled coil</keyword>
<dbReference type="InterPro" id="IPR000435">
    <property type="entry name" value="Tektins"/>
</dbReference>
<dbReference type="GO" id="GO:0060271">
    <property type="term" value="P:cilium assembly"/>
    <property type="evidence" value="ECO:0007669"/>
    <property type="project" value="UniProtKB-UniRule"/>
</dbReference>
<keyword evidence="6" id="KW-1185">Reference proteome</keyword>
<dbReference type="GO" id="GO:0015630">
    <property type="term" value="C:microtubule cytoskeleton"/>
    <property type="evidence" value="ECO:0007669"/>
    <property type="project" value="UniProtKB-UniRule"/>
</dbReference>
<evidence type="ECO:0000256" key="4">
    <source>
        <dbReference type="SAM" id="Coils"/>
    </source>
</evidence>
<organism evidence="5 6">
    <name type="scientific">Lasius niger</name>
    <name type="common">Black garden ant</name>
    <dbReference type="NCBI Taxonomy" id="67767"/>
    <lineage>
        <taxon>Eukaryota</taxon>
        <taxon>Metazoa</taxon>
        <taxon>Ecdysozoa</taxon>
        <taxon>Arthropoda</taxon>
        <taxon>Hexapoda</taxon>
        <taxon>Insecta</taxon>
        <taxon>Pterygota</taxon>
        <taxon>Neoptera</taxon>
        <taxon>Endopterygota</taxon>
        <taxon>Hymenoptera</taxon>
        <taxon>Apocrita</taxon>
        <taxon>Aculeata</taxon>
        <taxon>Formicoidea</taxon>
        <taxon>Formicidae</taxon>
        <taxon>Formicinae</taxon>
        <taxon>Lasius</taxon>
        <taxon>Lasius</taxon>
    </lineage>
</organism>
<name>A0A0J7KY61_LASNI</name>